<protein>
    <submittedName>
        <fullName evidence="3">Bifunctional oligoribonuclease/PAP phosphatase NrnA</fullName>
    </submittedName>
</protein>
<dbReference type="Pfam" id="PF01368">
    <property type="entry name" value="DHH"/>
    <property type="match status" value="1"/>
</dbReference>
<dbReference type="EMBL" id="QZJW01000038">
    <property type="protein sequence ID" value="RJO60840.1"/>
    <property type="molecule type" value="Genomic_DNA"/>
</dbReference>
<feature type="domain" description="DHHA1" evidence="2">
    <location>
        <begin position="243"/>
        <end position="318"/>
    </location>
</feature>
<reference evidence="3 4" key="1">
    <citation type="journal article" date="2017" name="ISME J.">
        <title>Energy and carbon metabolisms in a deep terrestrial subsurface fluid microbial community.</title>
        <authorList>
            <person name="Momper L."/>
            <person name="Jungbluth S.P."/>
            <person name="Lee M.D."/>
            <person name="Amend J.P."/>
        </authorList>
    </citation>
    <scope>NUCLEOTIDE SEQUENCE [LARGE SCALE GENOMIC DNA]</scope>
    <source>
        <strain evidence="3">SURF_29</strain>
    </source>
</reference>
<dbReference type="GO" id="GO:0003676">
    <property type="term" value="F:nucleic acid binding"/>
    <property type="evidence" value="ECO:0007669"/>
    <property type="project" value="InterPro"/>
</dbReference>
<comment type="caution">
    <text evidence="3">The sequence shown here is derived from an EMBL/GenBank/DDBJ whole genome shotgun (WGS) entry which is preliminary data.</text>
</comment>
<dbReference type="Gene3D" id="3.10.310.30">
    <property type="match status" value="1"/>
</dbReference>
<evidence type="ECO:0000313" key="3">
    <source>
        <dbReference type="EMBL" id="RJO60840.1"/>
    </source>
</evidence>
<gene>
    <name evidence="3" type="ORF">C4544_04350</name>
</gene>
<dbReference type="InterPro" id="IPR038763">
    <property type="entry name" value="DHH_sf"/>
</dbReference>
<dbReference type="SUPFAM" id="SSF64182">
    <property type="entry name" value="DHH phosphoesterases"/>
    <property type="match status" value="1"/>
</dbReference>
<dbReference type="InterPro" id="IPR001667">
    <property type="entry name" value="DDH_dom"/>
</dbReference>
<dbReference type="AlphaFoldDB" id="A0A419DCS9"/>
<dbReference type="Pfam" id="PF02272">
    <property type="entry name" value="DHHA1"/>
    <property type="match status" value="1"/>
</dbReference>
<organism evidence="3 4">
    <name type="scientific">candidate division WS5 bacterium</name>
    <dbReference type="NCBI Taxonomy" id="2093353"/>
    <lineage>
        <taxon>Bacteria</taxon>
        <taxon>candidate division WS5</taxon>
    </lineage>
</organism>
<feature type="domain" description="DDH" evidence="1">
    <location>
        <begin position="22"/>
        <end position="166"/>
    </location>
</feature>
<sequence length="325" mass="35420">MKTAEKVNAQSIADALKEAGAVAIFGHVLPDSDCMGSMFGMKFALERAGKKAYAYFDGKVPDNLRFMGDYGNLDVEGSVMPADLVLVFDSSQVNRVGQEGVLRDYKKEGTPIYQVDHHMPGDLSGFADCSWQDDKKSSTSEMALEILKEMGFLIKKDTATALLAGIEGDTGSFQHQNTTQDSLEAAAYLISKGARFKAVVDNTLNFKRDLNLLKLHGLVLERIVYNKKYKTATSYLTLDDEKRFGVEGESYSGIANLLNVVDGAKAVILISEREGGMLKVSLRTRDEHVDVQKLASYVGGGGHVKASGFSIKGKIEIQDGQVRVV</sequence>
<dbReference type="InterPro" id="IPR003156">
    <property type="entry name" value="DHHA1_dom"/>
</dbReference>
<accession>A0A419DCS9</accession>
<dbReference type="Proteomes" id="UP000285655">
    <property type="component" value="Unassembled WGS sequence"/>
</dbReference>
<dbReference type="PANTHER" id="PTHR47618:SF1">
    <property type="entry name" value="BIFUNCTIONAL OLIGORIBONUCLEASE AND PAP PHOSPHATASE NRNA"/>
    <property type="match status" value="1"/>
</dbReference>
<proteinExistence type="predicted"/>
<name>A0A419DCS9_9BACT</name>
<evidence type="ECO:0000259" key="1">
    <source>
        <dbReference type="Pfam" id="PF01368"/>
    </source>
</evidence>
<dbReference type="Gene3D" id="3.90.1640.10">
    <property type="entry name" value="inorganic pyrophosphatase (n-terminal core)"/>
    <property type="match status" value="1"/>
</dbReference>
<evidence type="ECO:0000259" key="2">
    <source>
        <dbReference type="Pfam" id="PF02272"/>
    </source>
</evidence>
<dbReference type="PANTHER" id="PTHR47618">
    <property type="entry name" value="BIFUNCTIONAL OLIGORIBONUCLEASE AND PAP PHOSPHATASE NRNA"/>
    <property type="match status" value="1"/>
</dbReference>
<evidence type="ECO:0000313" key="4">
    <source>
        <dbReference type="Proteomes" id="UP000285655"/>
    </source>
</evidence>
<dbReference type="InterPro" id="IPR051319">
    <property type="entry name" value="Oligoribo/pAp-PDE_c-di-AMP_PDE"/>
</dbReference>